<keyword evidence="1" id="KW-0479">Metal-binding</keyword>
<feature type="compositionally biased region" description="Basic and acidic residues" evidence="4">
    <location>
        <begin position="183"/>
        <end position="195"/>
    </location>
</feature>
<dbReference type="STRING" id="5888.A0D4C0"/>
<dbReference type="OMA" id="KFAKKEP"/>
<dbReference type="Proteomes" id="UP000000600">
    <property type="component" value="Unassembled WGS sequence"/>
</dbReference>
<evidence type="ECO:0000256" key="4">
    <source>
        <dbReference type="SAM" id="MobiDB-lite"/>
    </source>
</evidence>
<dbReference type="AlphaFoldDB" id="A0D4C0"/>
<sequence length="879" mass="103291">MVFQCCVACGRKSEGLVKLLPHFKSSRDYEYIHKKCLLFYKSDWNNRLAVNDKLFYKDYLQHCSICGKKNYKQVVHCSQSLCQKSFHFDCVDNPIISKTEENGHRPPQLLIFCSYHDSIQNVVTDLDEAVNSLYNSYLVQKEQQEEPHSHHRSKHKKKHKKKHSHKRSRSHRKKSRRSSKNLKFSDGEESESKKSISEIIKPMQTNKSLLVIQKNIITNDLICQAYSSKLQSKPQIEIESKAPKTLNYEIQHQNHQQQQQIKPQILPQIQQPLQQQQIQKENQKNIIIKQQIFPQITKISVEDPEFPRQERETKRDQSIAKWWDKIEEVFFKGEKQMPLTKQEEFENSFQWHEQPLDQELLDISDASNFVKISLQRLHECCFSNFTIFLLVHQLQNNLLDSYDIISLIKLVERIPKDRSQQIQDFIDIHQKVSLFKEIRKFLKMKQKYKFAKKEPVGKSLIFHESCELSQEDFDQCLILEDKIKSQYQLLELQLDIENETVEQFDIVYHALKEDLNEVVQQNNQMRENINNQIITTKDQQTMKTLKKKQQMIMDLLKWSQIVKAFINGYKDKQKDILNTFYPCLNLDSQSSQKAQLKKKKIHSKENSKPLDTDCKICFDYHYTDFNPVIYCGRCSTSFHKICYCFIGNLDEQDVLCDACLFEQNKSGTTKRNPAKCRICKKLGLPQKQIDNQFYHVSCLLLTNLVIIKKGVYKVRNSKSDIKQFCKDNETSTPQCAICGDDKGIDFFIIGFRFTCFGNETIPCRHAFHPLCAYLHGLTIDIESEDIEKCFAEQKFGQLNVRIQCVLHCGKDLQDLLLQTYYRRFALNYESAAQCGGQDVFLEQFKTTKGYKYLYSKQPISKNDTLQSQIHNLNGTTTLM</sequence>
<dbReference type="HOGENOM" id="CLU_341798_0_0_1"/>
<evidence type="ECO:0000256" key="2">
    <source>
        <dbReference type="ARBA" id="ARBA00022771"/>
    </source>
</evidence>
<dbReference type="Gene3D" id="3.30.40.10">
    <property type="entry name" value="Zinc/RING finger domain, C3HC4 (zinc finger)"/>
    <property type="match status" value="2"/>
</dbReference>
<dbReference type="Pfam" id="PF13831">
    <property type="entry name" value="PHD_2"/>
    <property type="match status" value="1"/>
</dbReference>
<name>A0D4C0_PARTE</name>
<dbReference type="InterPro" id="IPR019787">
    <property type="entry name" value="Znf_PHD-finger"/>
</dbReference>
<protein>
    <recommendedName>
        <fullName evidence="5">Zinc finger PHD-type domain-containing protein</fullName>
    </recommendedName>
</protein>
<dbReference type="PANTHER" id="PTHR13793">
    <property type="entry name" value="PHD FINGER PROTEINS"/>
    <property type="match status" value="1"/>
</dbReference>
<accession>A0D4C0</accession>
<dbReference type="PANTHER" id="PTHR13793:SF107">
    <property type="entry name" value="BROMODOMAIN-CONTAINING PROTEIN HOMOLOG"/>
    <property type="match status" value="1"/>
</dbReference>
<organism evidence="6 7">
    <name type="scientific">Paramecium tetraurelia</name>
    <dbReference type="NCBI Taxonomy" id="5888"/>
    <lineage>
        <taxon>Eukaryota</taxon>
        <taxon>Sar</taxon>
        <taxon>Alveolata</taxon>
        <taxon>Ciliophora</taxon>
        <taxon>Intramacronucleata</taxon>
        <taxon>Oligohymenophorea</taxon>
        <taxon>Peniculida</taxon>
        <taxon>Parameciidae</taxon>
        <taxon>Paramecium</taxon>
    </lineage>
</organism>
<feature type="compositionally biased region" description="Basic residues" evidence="4">
    <location>
        <begin position="149"/>
        <end position="180"/>
    </location>
</feature>
<dbReference type="SMART" id="SM00249">
    <property type="entry name" value="PHD"/>
    <property type="match status" value="2"/>
</dbReference>
<dbReference type="InterPro" id="IPR050701">
    <property type="entry name" value="Histone_Mod_Regulator"/>
</dbReference>
<reference evidence="6 7" key="1">
    <citation type="journal article" date="2006" name="Nature">
        <title>Global trends of whole-genome duplications revealed by the ciliate Paramecium tetraurelia.</title>
        <authorList>
            <consortium name="Genoscope"/>
            <person name="Aury J.-M."/>
            <person name="Jaillon O."/>
            <person name="Duret L."/>
            <person name="Noel B."/>
            <person name="Jubin C."/>
            <person name="Porcel B.M."/>
            <person name="Segurens B."/>
            <person name="Daubin V."/>
            <person name="Anthouard V."/>
            <person name="Aiach N."/>
            <person name="Arnaiz O."/>
            <person name="Billaut A."/>
            <person name="Beisson J."/>
            <person name="Blanc I."/>
            <person name="Bouhouche K."/>
            <person name="Camara F."/>
            <person name="Duharcourt S."/>
            <person name="Guigo R."/>
            <person name="Gogendeau D."/>
            <person name="Katinka M."/>
            <person name="Keller A.-M."/>
            <person name="Kissmehl R."/>
            <person name="Klotz C."/>
            <person name="Koll F."/>
            <person name="Le Moue A."/>
            <person name="Lepere C."/>
            <person name="Malinsky S."/>
            <person name="Nowacki M."/>
            <person name="Nowak J.K."/>
            <person name="Plattner H."/>
            <person name="Poulain J."/>
            <person name="Ruiz F."/>
            <person name="Serrano V."/>
            <person name="Zagulski M."/>
            <person name="Dessen P."/>
            <person name="Betermier M."/>
            <person name="Weissenbach J."/>
            <person name="Scarpelli C."/>
            <person name="Schachter V."/>
            <person name="Sperling L."/>
            <person name="Meyer E."/>
            <person name="Cohen J."/>
            <person name="Wincker P."/>
        </authorList>
    </citation>
    <scope>NUCLEOTIDE SEQUENCE [LARGE SCALE GENOMIC DNA]</scope>
    <source>
        <strain evidence="6 7">Stock d4-2</strain>
    </source>
</reference>
<evidence type="ECO:0000256" key="1">
    <source>
        <dbReference type="ARBA" id="ARBA00022723"/>
    </source>
</evidence>
<gene>
    <name evidence="6" type="ORF">GSPATT00013353001</name>
</gene>
<dbReference type="GO" id="GO:0008270">
    <property type="term" value="F:zinc ion binding"/>
    <property type="evidence" value="ECO:0007669"/>
    <property type="project" value="UniProtKB-KW"/>
</dbReference>
<dbReference type="InterPro" id="IPR013083">
    <property type="entry name" value="Znf_RING/FYVE/PHD"/>
</dbReference>
<dbReference type="eggNOG" id="KOG0955">
    <property type="taxonomic scope" value="Eukaryota"/>
</dbReference>
<dbReference type="EMBL" id="CT868285">
    <property type="protein sequence ID" value="CAK77887.1"/>
    <property type="molecule type" value="Genomic_DNA"/>
</dbReference>
<dbReference type="InterPro" id="IPR001965">
    <property type="entry name" value="Znf_PHD"/>
</dbReference>
<feature type="domain" description="Zinc finger PHD-type" evidence="5">
    <location>
        <begin position="613"/>
        <end position="660"/>
    </location>
</feature>
<dbReference type="SUPFAM" id="SSF57903">
    <property type="entry name" value="FYVE/PHD zinc finger"/>
    <property type="match status" value="1"/>
</dbReference>
<evidence type="ECO:0000313" key="7">
    <source>
        <dbReference type="Proteomes" id="UP000000600"/>
    </source>
</evidence>
<evidence type="ECO:0000259" key="5">
    <source>
        <dbReference type="SMART" id="SM00249"/>
    </source>
</evidence>
<dbReference type="GeneID" id="5031069"/>
<proteinExistence type="predicted"/>
<evidence type="ECO:0000313" key="6">
    <source>
        <dbReference type="EMBL" id="CAK77887.1"/>
    </source>
</evidence>
<dbReference type="KEGG" id="ptm:GSPATT00013353001"/>
<dbReference type="GO" id="GO:0006511">
    <property type="term" value="P:ubiquitin-dependent protein catabolic process"/>
    <property type="evidence" value="ECO:0000318"/>
    <property type="project" value="GO_Central"/>
</dbReference>
<dbReference type="InterPro" id="IPR011011">
    <property type="entry name" value="Znf_FYVE_PHD"/>
</dbReference>
<dbReference type="Pfam" id="PF13832">
    <property type="entry name" value="zf-HC5HC2H_2"/>
    <property type="match status" value="1"/>
</dbReference>
<dbReference type="RefSeq" id="XP_001445284.1">
    <property type="nucleotide sequence ID" value="XM_001445247.1"/>
</dbReference>
<keyword evidence="3" id="KW-0862">Zinc</keyword>
<evidence type="ECO:0000256" key="3">
    <source>
        <dbReference type="ARBA" id="ARBA00022833"/>
    </source>
</evidence>
<keyword evidence="7" id="KW-1185">Reference proteome</keyword>
<keyword evidence="2" id="KW-0863">Zinc-finger</keyword>
<dbReference type="OrthoDB" id="301760at2759"/>
<feature type="domain" description="Zinc finger PHD-type" evidence="5">
    <location>
        <begin position="62"/>
        <end position="117"/>
    </location>
</feature>
<dbReference type="InParanoid" id="A0D4C0"/>
<feature type="region of interest" description="Disordered" evidence="4">
    <location>
        <begin position="141"/>
        <end position="195"/>
    </location>
</feature>
<dbReference type="GO" id="GO:0061630">
    <property type="term" value="F:ubiquitin protein ligase activity"/>
    <property type="evidence" value="ECO:0000318"/>
    <property type="project" value="GO_Central"/>
</dbReference>